<name>A0A368GJV0_ANCCA</name>
<keyword evidence="5" id="KW-0812">Transmembrane</keyword>
<protein>
    <submittedName>
        <fullName evidence="12">Uncharacterized protein</fullName>
    </submittedName>
</protein>
<keyword evidence="8" id="KW-1133">Transmembrane helix</keyword>
<dbReference type="GO" id="GO:0005921">
    <property type="term" value="C:gap junction"/>
    <property type="evidence" value="ECO:0007669"/>
    <property type="project" value="UniProtKB-SubCell"/>
</dbReference>
<keyword evidence="3" id="KW-0813">Transport</keyword>
<dbReference type="STRING" id="29170.A0A368GJV0"/>
<dbReference type="EMBL" id="JOJR01000162">
    <property type="protein sequence ID" value="RCN43310.1"/>
    <property type="molecule type" value="Genomic_DNA"/>
</dbReference>
<dbReference type="OrthoDB" id="5867527at2759"/>
<evidence type="ECO:0000256" key="6">
    <source>
        <dbReference type="ARBA" id="ARBA00022868"/>
    </source>
</evidence>
<evidence type="ECO:0000313" key="13">
    <source>
        <dbReference type="Proteomes" id="UP000252519"/>
    </source>
</evidence>
<dbReference type="Proteomes" id="UP000252519">
    <property type="component" value="Unassembled WGS sequence"/>
</dbReference>
<dbReference type="AlphaFoldDB" id="A0A368GJV0"/>
<keyword evidence="6" id="KW-0303">Gap junction</keyword>
<reference evidence="12 13" key="1">
    <citation type="submission" date="2014-10" db="EMBL/GenBank/DDBJ databases">
        <title>Draft genome of the hookworm Ancylostoma caninum.</title>
        <authorList>
            <person name="Mitreva M."/>
        </authorList>
    </citation>
    <scope>NUCLEOTIDE SEQUENCE [LARGE SCALE GENOMIC DNA]</scope>
    <source>
        <strain evidence="12 13">Baltimore</strain>
    </source>
</reference>
<proteinExistence type="predicted"/>
<dbReference type="PANTHER" id="PTHR11893:SF44">
    <property type="entry name" value="INNEXIN"/>
    <property type="match status" value="1"/>
</dbReference>
<evidence type="ECO:0000256" key="7">
    <source>
        <dbReference type="ARBA" id="ARBA00022949"/>
    </source>
</evidence>
<evidence type="ECO:0000256" key="5">
    <source>
        <dbReference type="ARBA" id="ARBA00022692"/>
    </source>
</evidence>
<evidence type="ECO:0000256" key="4">
    <source>
        <dbReference type="ARBA" id="ARBA00022475"/>
    </source>
</evidence>
<keyword evidence="4" id="KW-1003">Cell membrane</keyword>
<sequence length="191" mass="21914">MEIRILGNIQRHTVQCVLVINIFTEKVTQNKLKTEKIAQFIARRLELADVTFKQRDFTLELDEGGGESRPPFTDSDQSIHRFLQFVRDYVKMDGVFVLRMITIHSGVLICTEVVDTMWDQFLAEQGHKVITALLSEHAAREEYKEERSPSAGGQSMEAPLRRKTSVLVPLMSREDLTQISDHGMLRPPSRM</sequence>
<evidence type="ECO:0000256" key="2">
    <source>
        <dbReference type="ARBA" id="ARBA00004651"/>
    </source>
</evidence>
<evidence type="ECO:0000256" key="3">
    <source>
        <dbReference type="ARBA" id="ARBA00022448"/>
    </source>
</evidence>
<dbReference type="InterPro" id="IPR000990">
    <property type="entry name" value="Innexin"/>
</dbReference>
<keyword evidence="10" id="KW-0472">Membrane</keyword>
<dbReference type="Pfam" id="PF00876">
    <property type="entry name" value="Innexin"/>
    <property type="match status" value="1"/>
</dbReference>
<comment type="subcellular location">
    <subcellularLocation>
        <location evidence="1">Cell junction</location>
        <location evidence="1">Gap junction</location>
    </subcellularLocation>
    <subcellularLocation>
        <location evidence="2">Cell membrane</location>
        <topology evidence="2">Multi-pass membrane protein</topology>
    </subcellularLocation>
</comment>
<evidence type="ECO:0000256" key="11">
    <source>
        <dbReference type="ARBA" id="ARBA00023303"/>
    </source>
</evidence>
<dbReference type="GO" id="GO:0005886">
    <property type="term" value="C:plasma membrane"/>
    <property type="evidence" value="ECO:0007669"/>
    <property type="project" value="UniProtKB-SubCell"/>
</dbReference>
<evidence type="ECO:0000313" key="12">
    <source>
        <dbReference type="EMBL" id="RCN43310.1"/>
    </source>
</evidence>
<accession>A0A368GJV0</accession>
<organism evidence="12 13">
    <name type="scientific">Ancylostoma caninum</name>
    <name type="common">Dog hookworm</name>
    <dbReference type="NCBI Taxonomy" id="29170"/>
    <lineage>
        <taxon>Eukaryota</taxon>
        <taxon>Metazoa</taxon>
        <taxon>Ecdysozoa</taxon>
        <taxon>Nematoda</taxon>
        <taxon>Chromadorea</taxon>
        <taxon>Rhabditida</taxon>
        <taxon>Rhabditina</taxon>
        <taxon>Rhabditomorpha</taxon>
        <taxon>Strongyloidea</taxon>
        <taxon>Ancylostomatidae</taxon>
        <taxon>Ancylostomatinae</taxon>
        <taxon>Ancylostoma</taxon>
    </lineage>
</organism>
<keyword evidence="9" id="KW-0406">Ion transport</keyword>
<keyword evidence="11" id="KW-0407">Ion channel</keyword>
<evidence type="ECO:0000256" key="8">
    <source>
        <dbReference type="ARBA" id="ARBA00022989"/>
    </source>
</evidence>
<dbReference type="GO" id="GO:0034220">
    <property type="term" value="P:monoatomic ion transmembrane transport"/>
    <property type="evidence" value="ECO:0007669"/>
    <property type="project" value="UniProtKB-KW"/>
</dbReference>
<gene>
    <name evidence="12" type="ORF">ANCCAN_10725</name>
</gene>
<keyword evidence="7" id="KW-0965">Cell junction</keyword>
<evidence type="ECO:0000256" key="9">
    <source>
        <dbReference type="ARBA" id="ARBA00023065"/>
    </source>
</evidence>
<keyword evidence="13" id="KW-1185">Reference proteome</keyword>
<dbReference type="PANTHER" id="PTHR11893">
    <property type="entry name" value="INNEXIN"/>
    <property type="match status" value="1"/>
</dbReference>
<evidence type="ECO:0000256" key="1">
    <source>
        <dbReference type="ARBA" id="ARBA00004610"/>
    </source>
</evidence>
<evidence type="ECO:0000256" key="10">
    <source>
        <dbReference type="ARBA" id="ARBA00023136"/>
    </source>
</evidence>
<comment type="caution">
    <text evidence="12">The sequence shown here is derived from an EMBL/GenBank/DDBJ whole genome shotgun (WGS) entry which is preliminary data.</text>
</comment>
<dbReference type="GO" id="GO:0005243">
    <property type="term" value="F:gap junction channel activity"/>
    <property type="evidence" value="ECO:0007669"/>
    <property type="project" value="TreeGrafter"/>
</dbReference>